<keyword evidence="1" id="KW-0175">Coiled coil</keyword>
<feature type="compositionally biased region" description="Acidic residues" evidence="2">
    <location>
        <begin position="888"/>
        <end position="897"/>
    </location>
</feature>
<dbReference type="Proteomes" id="UP000515788">
    <property type="component" value="Chromosome 4"/>
</dbReference>
<protein>
    <submittedName>
        <fullName evidence="3">Uncharacterized protein</fullName>
    </submittedName>
</protein>
<feature type="region of interest" description="Disordered" evidence="2">
    <location>
        <begin position="560"/>
        <end position="608"/>
    </location>
</feature>
<gene>
    <name evidence="3" type="ORF">HG536_0D01720</name>
</gene>
<feature type="compositionally biased region" description="Polar residues" evidence="2">
    <location>
        <begin position="1320"/>
        <end position="1340"/>
    </location>
</feature>
<feature type="compositionally biased region" description="Polar residues" evidence="2">
    <location>
        <begin position="583"/>
        <end position="594"/>
    </location>
</feature>
<evidence type="ECO:0000256" key="2">
    <source>
        <dbReference type="SAM" id="MobiDB-lite"/>
    </source>
</evidence>
<feature type="compositionally biased region" description="Basic and acidic residues" evidence="2">
    <location>
        <begin position="1129"/>
        <end position="1146"/>
    </location>
</feature>
<feature type="compositionally biased region" description="Acidic residues" evidence="2">
    <location>
        <begin position="259"/>
        <end position="269"/>
    </location>
</feature>
<name>A0A7G3ZGL4_9SACH</name>
<sequence>MTKRPDKVKKDSRLNLATPRRNWKRFDSVVQHRFKGRAVNISRDQARGTVRSRNYNSISRSGTGLDGKDSEALRWIESMIKRGRSILSSLTEEERAFQVEIEEARRRNSVHERLVENILTRGDEDTSRNGYGTDTSFKNINNALYNSFVDSEDVNLDYSREGDIARKAVGSPDAPAMPVDPSRLQSELFGEASDYDEQEQSATDANASSNYSPQESANDVVEVLSSTSEESELDQADIEENYKSEEGWDEDASDRIDEPGENLSDEEQDSITQLSNLEKAGHESQRDDEAMPFSDEGDREEKLASPLNREEENEQDFEVLSVEENSDNYSSDLDKDGRSSGALPRVEHTNEELSESDLADSNDEASTADVYDANLLRGSSPSSPADNRSQSFSPEVRGESSQGQKSSSIEADDFAELDDIDILGNQESNQHIDVSSAVDNLHDGSDHFMNNEDENQHVLDAFDYRIIAQEARISDALRNVKPSVGLKEDAFSSLDDKTDDNEEDVANETDTVQKDQACKEDPMTAVREADFCNDQVAGSKIVDTKLNSNDHSPSVIEIEIDEEAVERQRDDELDNSEDDRSSVNETTIYHSFNGTPDEAPLSRHPSQNVQQENIRYQIVFAESAYSTTSYEDNSNIVEPLTDYVSPLAENPFSMKQDEDAYKILEKTLASLSKKTEDQNGDDPSRYLGTSDRKTPVLDTVILSARSEENVGVDQKTVQSDIFSNNSDHLNRSNEEEVSDYVTAVLEASRKIESSSECETSAVAVEEIKSDIVMTSLPAIQTRPLIEVAESMPETLAQQAFDGEVRTAMTIVPESVGDTDSSEDSLSSVVQTRPIIEIPFFDRNEANSLSGINFAEQLPSVRTSPPGTQEDDSKPSESVSAAFIPCETEIPDDQEGTVESEASPPAASAMDSDQNPHEAPIKPDCTGKLPVQLAALSLPRRLLSSPLRAISSLVSGIKEVGNVASDFVKTLDVLDREDSESEPDCGVDSARSFDDDQKYTGMSENKTVPDLTEKKLQRSESLQYPESHEANKTSNVDDSASDEKDIYFACSTEKENATGEETVIHNVIDDVESLQVTEHNYEDKDSMGENQRPADPREGIQFRGPCTAIERSVTIEKTDNEQNEQEREEDDRGHIDLTEKEDIRNPEEPTSPSNHDADESVGPSPATAHETISHIRTLQQLADNVKHVFSTQQDKTEDSDLQSGETTTVDKVVNVEVDREIEIYLEKPSQDQGSLEFNVIPHNDTYPAESTMIGSTFASLQKDCQLTGPNRQEIEQDQAPPRLLHDHSTDKLPSYLPSDPPSESEIENAVEPAELMEDATSAKQSNDQPRSRSASIESDNSADCYIADQSAGEDVKSIPVESADGCSDVRVPVLLEATPPLGLEDTQNKEEETGSSVGESANAEPGEKMQSSTAKQTILAAKRKRPHDDAIDIGRHRKKNKRQLKSKRKSKKKGRIPSRKR</sequence>
<feature type="region of interest" description="Disordered" evidence="2">
    <location>
        <begin position="856"/>
        <end position="925"/>
    </location>
</feature>
<keyword evidence="4" id="KW-1185">Reference proteome</keyword>
<reference evidence="3 4" key="1">
    <citation type="submission" date="2020-06" db="EMBL/GenBank/DDBJ databases">
        <title>The yeast mating-type switching endonuclease HO is a domesticated member of an unorthodox homing genetic element family.</title>
        <authorList>
            <person name="Coughlan A.Y."/>
            <person name="Lombardi L."/>
            <person name="Braun-Galleani S."/>
            <person name="Martos A.R."/>
            <person name="Galeote V."/>
            <person name="Bigey F."/>
            <person name="Dequin S."/>
            <person name="Byrne K.P."/>
            <person name="Wolfe K.H."/>
        </authorList>
    </citation>
    <scope>NUCLEOTIDE SEQUENCE [LARGE SCALE GENOMIC DNA]</scope>
    <source>
        <strain evidence="3 4">CBS764</strain>
    </source>
</reference>
<feature type="compositionally biased region" description="Polar residues" evidence="2">
    <location>
        <begin position="200"/>
        <end position="217"/>
    </location>
</feature>
<feature type="compositionally biased region" description="Basic and acidic residues" evidence="2">
    <location>
        <begin position="1080"/>
        <end position="1099"/>
    </location>
</feature>
<feature type="region of interest" description="Disordered" evidence="2">
    <location>
        <begin position="1274"/>
        <end position="1460"/>
    </location>
</feature>
<feature type="compositionally biased region" description="Acidic residues" evidence="2">
    <location>
        <begin position="229"/>
        <end position="239"/>
    </location>
</feature>
<feature type="region of interest" description="Disordered" evidence="2">
    <location>
        <begin position="491"/>
        <end position="519"/>
    </location>
</feature>
<feature type="region of interest" description="Disordered" evidence="2">
    <location>
        <begin position="193"/>
        <end position="429"/>
    </location>
</feature>
<proteinExistence type="predicted"/>
<dbReference type="OrthoDB" id="4070768at2759"/>
<accession>A0A7G3ZGL4</accession>
<dbReference type="EMBL" id="CP059249">
    <property type="protein sequence ID" value="QLL32650.1"/>
    <property type="molecule type" value="Genomic_DNA"/>
</dbReference>
<feature type="compositionally biased region" description="Polar residues" evidence="2">
    <location>
        <begin position="377"/>
        <end position="409"/>
    </location>
</feature>
<evidence type="ECO:0000313" key="3">
    <source>
        <dbReference type="EMBL" id="QLL32650.1"/>
    </source>
</evidence>
<feature type="compositionally biased region" description="Acidic residues" evidence="2">
    <location>
        <begin position="410"/>
        <end position="421"/>
    </location>
</feature>
<feature type="coiled-coil region" evidence="1">
    <location>
        <begin position="87"/>
        <end position="121"/>
    </location>
</feature>
<organism evidence="3 4">
    <name type="scientific">Torulaspora globosa</name>
    <dbReference type="NCBI Taxonomy" id="48254"/>
    <lineage>
        <taxon>Eukaryota</taxon>
        <taxon>Fungi</taxon>
        <taxon>Dikarya</taxon>
        <taxon>Ascomycota</taxon>
        <taxon>Saccharomycotina</taxon>
        <taxon>Saccharomycetes</taxon>
        <taxon>Saccharomycetales</taxon>
        <taxon>Saccharomycetaceae</taxon>
        <taxon>Torulaspora</taxon>
    </lineage>
</organism>
<evidence type="ECO:0000313" key="4">
    <source>
        <dbReference type="Proteomes" id="UP000515788"/>
    </source>
</evidence>
<feature type="region of interest" description="Disordered" evidence="2">
    <location>
        <begin position="1080"/>
        <end position="1167"/>
    </location>
</feature>
<evidence type="ECO:0000256" key="1">
    <source>
        <dbReference type="SAM" id="Coils"/>
    </source>
</evidence>
<feature type="compositionally biased region" description="Acidic residues" evidence="2">
    <location>
        <begin position="974"/>
        <end position="984"/>
    </location>
</feature>
<feature type="compositionally biased region" description="Low complexity" evidence="2">
    <location>
        <begin position="898"/>
        <end position="908"/>
    </location>
</feature>
<feature type="compositionally biased region" description="Basic and acidic residues" evidence="2">
    <location>
        <begin position="279"/>
        <end position="289"/>
    </location>
</feature>
<dbReference type="RefSeq" id="XP_037139324.1">
    <property type="nucleotide sequence ID" value="XM_037283428.1"/>
</dbReference>
<feature type="compositionally biased region" description="Basic residues" evidence="2">
    <location>
        <begin position="1434"/>
        <end position="1460"/>
    </location>
</feature>
<dbReference type="KEGG" id="tgb:HG536_0D01720"/>
<feature type="region of interest" description="Disordered" evidence="2">
    <location>
        <begin position="974"/>
        <end position="1041"/>
    </location>
</feature>
<feature type="compositionally biased region" description="Acidic residues" evidence="2">
    <location>
        <begin position="352"/>
        <end position="363"/>
    </location>
</feature>
<dbReference type="GeneID" id="59325817"/>
<feature type="compositionally biased region" description="Acidic residues" evidence="2">
    <location>
        <begin position="497"/>
        <end position="507"/>
    </location>
</feature>